<protein>
    <submittedName>
        <fullName evidence="1">Uncharacterized protein</fullName>
    </submittedName>
</protein>
<organism evidence="1">
    <name type="scientific">uncultured bacterium contig00190</name>
    <dbReference type="NCBI Taxonomy" id="1181604"/>
    <lineage>
        <taxon>Bacteria</taxon>
        <taxon>environmental samples</taxon>
    </lineage>
</organism>
<name>A0A806K2N8_9BACT</name>
<reference evidence="1" key="1">
    <citation type="submission" date="2012-03" db="EMBL/GenBank/DDBJ databases">
        <title>Functional metagenomics reveals considerable lignocellulase gene clusters in the gut microbiome of a wood-feeding higher termite.</title>
        <authorList>
            <person name="Liu N."/>
        </authorList>
    </citation>
    <scope>NUCLEOTIDE SEQUENCE</scope>
</reference>
<dbReference type="EMBL" id="JQ844290">
    <property type="protein sequence ID" value="AGS54338.1"/>
    <property type="molecule type" value="Genomic_DNA"/>
</dbReference>
<sequence length="53" mass="6020">MNLDAKENGEVLEIKLAKAFVVEQFHVQPNYILRINGAKMDSSMFQDLAKNLP</sequence>
<dbReference type="AlphaFoldDB" id="A0A806K2N8"/>
<proteinExistence type="predicted"/>
<accession>A0A806K2N8</accession>
<evidence type="ECO:0000313" key="1">
    <source>
        <dbReference type="EMBL" id="AGS54338.1"/>
    </source>
</evidence>